<dbReference type="Proteomes" id="UP001296776">
    <property type="component" value="Unassembled WGS sequence"/>
</dbReference>
<dbReference type="InterPro" id="IPR002734">
    <property type="entry name" value="RibDG_C"/>
</dbReference>
<dbReference type="PANTHER" id="PTHR38011:SF7">
    <property type="entry name" value="2,5-DIAMINO-6-RIBOSYLAMINO-4(3H)-PYRIMIDINONE 5'-PHOSPHATE REDUCTASE"/>
    <property type="match status" value="1"/>
</dbReference>
<dbReference type="PANTHER" id="PTHR38011">
    <property type="entry name" value="DIHYDROFOLATE REDUCTASE FAMILY PROTEIN (AFU_ORTHOLOGUE AFUA_8G06820)"/>
    <property type="match status" value="1"/>
</dbReference>
<evidence type="ECO:0000259" key="4">
    <source>
        <dbReference type="Pfam" id="PF01872"/>
    </source>
</evidence>
<reference evidence="5" key="2">
    <citation type="journal article" date="2020" name="Microorganisms">
        <title>Osmotic Adaptation and Compatible Solute Biosynthesis of Phototrophic Bacteria as Revealed from Genome Analyses.</title>
        <authorList>
            <person name="Imhoff J.F."/>
            <person name="Rahn T."/>
            <person name="Kunzel S."/>
            <person name="Keller A."/>
            <person name="Neulinger S.C."/>
        </authorList>
    </citation>
    <scope>NUCLEOTIDE SEQUENCE</scope>
    <source>
        <strain evidence="5">DSM 11080</strain>
    </source>
</reference>
<name>A0AAJ0U6C6_9GAMM</name>
<reference evidence="5" key="1">
    <citation type="submission" date="2017-08" db="EMBL/GenBank/DDBJ databases">
        <authorList>
            <person name="Imhoff J.F."/>
            <person name="Rahn T."/>
            <person name="Kuenzel S."/>
            <person name="Neulinger S.C."/>
        </authorList>
    </citation>
    <scope>NUCLEOTIDE SEQUENCE</scope>
    <source>
        <strain evidence="5">DSM 11080</strain>
    </source>
</reference>
<dbReference type="InterPro" id="IPR050765">
    <property type="entry name" value="Riboflavin_Biosynth_HTPR"/>
</dbReference>
<proteinExistence type="predicted"/>
<evidence type="ECO:0000256" key="3">
    <source>
        <dbReference type="ARBA" id="ARBA00023002"/>
    </source>
</evidence>
<organism evidence="5 6">
    <name type="scientific">Halochromatium glycolicum</name>
    <dbReference type="NCBI Taxonomy" id="85075"/>
    <lineage>
        <taxon>Bacteria</taxon>
        <taxon>Pseudomonadati</taxon>
        <taxon>Pseudomonadota</taxon>
        <taxon>Gammaproteobacteria</taxon>
        <taxon>Chromatiales</taxon>
        <taxon>Chromatiaceae</taxon>
        <taxon>Halochromatium</taxon>
    </lineage>
</organism>
<comment type="pathway">
    <text evidence="1">Cofactor biosynthesis; riboflavin biosynthesis.</text>
</comment>
<evidence type="ECO:0000256" key="2">
    <source>
        <dbReference type="ARBA" id="ARBA00022857"/>
    </source>
</evidence>
<dbReference type="InterPro" id="IPR024072">
    <property type="entry name" value="DHFR-like_dom_sf"/>
</dbReference>
<comment type="caution">
    <text evidence="5">The sequence shown here is derived from an EMBL/GenBank/DDBJ whole genome shotgun (WGS) entry which is preliminary data.</text>
</comment>
<evidence type="ECO:0000256" key="1">
    <source>
        <dbReference type="ARBA" id="ARBA00005104"/>
    </source>
</evidence>
<dbReference type="Gene3D" id="3.40.430.10">
    <property type="entry name" value="Dihydrofolate Reductase, subunit A"/>
    <property type="match status" value="1"/>
</dbReference>
<evidence type="ECO:0000313" key="6">
    <source>
        <dbReference type="Proteomes" id="UP001296776"/>
    </source>
</evidence>
<protein>
    <recommendedName>
        <fullName evidence="4">Bacterial bifunctional deaminase-reductase C-terminal domain-containing protein</fullName>
    </recommendedName>
</protein>
<keyword evidence="6" id="KW-1185">Reference proteome</keyword>
<keyword evidence="2" id="KW-0521">NADP</keyword>
<keyword evidence="3" id="KW-0560">Oxidoreductase</keyword>
<gene>
    <name evidence="5" type="ORF">CKO40_16605</name>
</gene>
<dbReference type="GO" id="GO:0009231">
    <property type="term" value="P:riboflavin biosynthetic process"/>
    <property type="evidence" value="ECO:0007669"/>
    <property type="project" value="InterPro"/>
</dbReference>
<evidence type="ECO:0000313" key="5">
    <source>
        <dbReference type="EMBL" id="MBK1706125.1"/>
    </source>
</evidence>
<accession>A0AAJ0U6C6</accession>
<sequence>MIWGHVAVSAASGLDATWQALLAAAAGDAARAARFGLALDAETGWQWRDATSGDAAGAALSALYLPFIQPLHPASAFRVFGHLGQSLDGCVATDSGDACFVTGEANIVHLHRMRALADAVIVGAGTVANDDPLLTTRLVPGPNAVRVVIDPNARLPGRHRLFQDGACPTLHCCRAACTNGPPLPGVGRLDLPDHDPDSGALGLDLHALCMRLSERGLRRLFVEGGGVTVSRFLRVGLLERLQVAVAPVLIGHGRPGVSLPGVDRLSEALRPASRVFRMGSDILYELDLTEAPSPAETRDQTLARVR</sequence>
<feature type="domain" description="Bacterial bifunctional deaminase-reductase C-terminal" evidence="4">
    <location>
        <begin position="83"/>
        <end position="264"/>
    </location>
</feature>
<dbReference type="AlphaFoldDB" id="A0AAJ0U6C6"/>
<dbReference type="GO" id="GO:0008703">
    <property type="term" value="F:5-amino-6-(5-phosphoribosylamino)uracil reductase activity"/>
    <property type="evidence" value="ECO:0007669"/>
    <property type="project" value="InterPro"/>
</dbReference>
<dbReference type="Pfam" id="PF01872">
    <property type="entry name" value="RibD_C"/>
    <property type="match status" value="1"/>
</dbReference>
<dbReference type="EMBL" id="NRSJ01000034">
    <property type="protein sequence ID" value="MBK1706125.1"/>
    <property type="molecule type" value="Genomic_DNA"/>
</dbReference>
<dbReference type="SUPFAM" id="SSF53597">
    <property type="entry name" value="Dihydrofolate reductase-like"/>
    <property type="match status" value="1"/>
</dbReference>